<evidence type="ECO:0000313" key="2">
    <source>
        <dbReference type="Proteomes" id="UP001595826"/>
    </source>
</evidence>
<gene>
    <name evidence="1" type="ORF">ACFOWD_07815</name>
</gene>
<keyword evidence="2" id="KW-1185">Reference proteome</keyword>
<reference evidence="2" key="1">
    <citation type="journal article" date="2019" name="Int. J. Syst. Evol. Microbiol.">
        <title>The Global Catalogue of Microorganisms (GCM) 10K type strain sequencing project: providing services to taxonomists for standard genome sequencing and annotation.</title>
        <authorList>
            <consortium name="The Broad Institute Genomics Platform"/>
            <consortium name="The Broad Institute Genome Sequencing Center for Infectious Disease"/>
            <person name="Wu L."/>
            <person name="Ma J."/>
        </authorList>
    </citation>
    <scope>NUCLEOTIDE SEQUENCE [LARGE SCALE GENOMIC DNA]</scope>
    <source>
        <strain evidence="2">CECT 8655</strain>
    </source>
</reference>
<sequence>MIDAIEKNLEKGKHLITKISNQQYSDSSVAPYNSSIGCHMRHILDVFYCVLEGYKNNHIDLTIRKRDISAELDTSVCEKYFSTIIAQLQLLKPEDLLQNIIVTDELGLGKTTVNYTLGAILMQAHSHAIHHYASIGYIIYQLGIELPDSDFGFNPTTPKKNLSKVNS</sequence>
<dbReference type="InterPro" id="IPR034660">
    <property type="entry name" value="DinB/YfiT-like"/>
</dbReference>
<proteinExistence type="predicted"/>
<accession>A0ABV8R8T5</accession>
<dbReference type="Gene3D" id="1.20.120.450">
    <property type="entry name" value="dinb family like domain"/>
    <property type="match status" value="1"/>
</dbReference>
<comment type="caution">
    <text evidence="1">The sequence shown here is derived from an EMBL/GenBank/DDBJ whole genome shotgun (WGS) entry which is preliminary data.</text>
</comment>
<dbReference type="Proteomes" id="UP001595826">
    <property type="component" value="Unassembled WGS sequence"/>
</dbReference>
<dbReference type="RefSeq" id="WP_377409513.1">
    <property type="nucleotide sequence ID" value="NZ_JBHSCY010000001.1"/>
</dbReference>
<evidence type="ECO:0000313" key="1">
    <source>
        <dbReference type="EMBL" id="MFC4268809.1"/>
    </source>
</evidence>
<name>A0ABV8R8T5_9FLAO</name>
<protein>
    <submittedName>
        <fullName evidence="1">DinB family protein</fullName>
    </submittedName>
</protein>
<dbReference type="EMBL" id="JBHSCY010000001">
    <property type="protein sequence ID" value="MFC4268809.1"/>
    <property type="molecule type" value="Genomic_DNA"/>
</dbReference>
<organism evidence="1 2">
    <name type="scientific">Polaribacter marinivivus</name>
    <dbReference type="NCBI Taxonomy" id="1524260"/>
    <lineage>
        <taxon>Bacteria</taxon>
        <taxon>Pseudomonadati</taxon>
        <taxon>Bacteroidota</taxon>
        <taxon>Flavobacteriia</taxon>
        <taxon>Flavobacteriales</taxon>
        <taxon>Flavobacteriaceae</taxon>
    </lineage>
</organism>
<dbReference type="SUPFAM" id="SSF109854">
    <property type="entry name" value="DinB/YfiT-like putative metalloenzymes"/>
    <property type="match status" value="1"/>
</dbReference>